<dbReference type="Pfam" id="PF00551">
    <property type="entry name" value="Formyl_trans_N"/>
    <property type="match status" value="1"/>
</dbReference>
<dbReference type="RefSeq" id="XP_044719459.1">
    <property type="nucleotide sequence ID" value="XM_044865497.1"/>
</dbReference>
<name>A0A9P8MX93_9HYPO</name>
<dbReference type="GO" id="GO:0004479">
    <property type="term" value="F:methionyl-tRNA formyltransferase activity"/>
    <property type="evidence" value="ECO:0007669"/>
    <property type="project" value="UniProtKB-EC"/>
</dbReference>
<dbReference type="GO" id="GO:0005739">
    <property type="term" value="C:mitochondrion"/>
    <property type="evidence" value="ECO:0007669"/>
    <property type="project" value="TreeGrafter"/>
</dbReference>
<dbReference type="InterPro" id="IPR002376">
    <property type="entry name" value="Formyl_transf_N"/>
</dbReference>
<evidence type="ECO:0000256" key="1">
    <source>
        <dbReference type="ARBA" id="ARBA00012261"/>
    </source>
</evidence>
<reference evidence="3" key="1">
    <citation type="submission" date="2021-09" db="EMBL/GenBank/DDBJ databases">
        <title>A high-quality genome of the endoparasitic fungus Hirsutella rhossiliensis with a comparison of Hirsutella genomes reveals transposable elements contributing to genome size variation.</title>
        <authorList>
            <person name="Lin R."/>
            <person name="Jiao Y."/>
            <person name="Sun X."/>
            <person name="Ling J."/>
            <person name="Xie B."/>
            <person name="Cheng X."/>
        </authorList>
    </citation>
    <scope>NUCLEOTIDE SEQUENCE</scope>
    <source>
        <strain evidence="3">HR02</strain>
    </source>
</reference>
<proteinExistence type="predicted"/>
<evidence type="ECO:0000313" key="3">
    <source>
        <dbReference type="EMBL" id="KAH0961946.1"/>
    </source>
</evidence>
<dbReference type="GeneID" id="68356155"/>
<sequence>MRHAPRMLFRNLPHRLLVVVGRLPLQHRRALSTAHGATDPLRILFCGSDAFSCESLRALHGEHVRGGGGLVEALDVMVLPPKRTGRGLKQLRQVPCKAVAEELGLRVHQRETFRDWELPAGTNLVVVVSFGLFVPPRILRSAKYGGLNVHPSLLPDLRGPAPIHHAMLRGQEHIGISLQTLDDKEFDHGTVLAQTPPPGVPVRPGSSIHEVTRDVAAAAAEMLVQGLRDRLYMLPHRDVGWLPPWQQGSGPLSHAPKVTKADAQIDWVWWTSADFFERRLRVFASVWTQAVDEAGARRRIIWQDIAPVAQTGEVVSRGRRGVEGTITFVQQPEPRHGDGREKQFVKTVVMDDETGACEVCVDKEEGTWVRVRRVKVEGKEEQAAARALRPFFRSKT</sequence>
<keyword evidence="4" id="KW-1185">Reference proteome</keyword>
<accession>A0A9P8MX93</accession>
<dbReference type="SUPFAM" id="SSF53328">
    <property type="entry name" value="Formyltransferase"/>
    <property type="match status" value="1"/>
</dbReference>
<dbReference type="EC" id="2.1.2.9" evidence="1"/>
<dbReference type="AlphaFoldDB" id="A0A9P8MX93"/>
<dbReference type="Proteomes" id="UP000824596">
    <property type="component" value="Unassembled WGS sequence"/>
</dbReference>
<gene>
    <name evidence="3" type="ORF">HRG_07026</name>
</gene>
<dbReference type="InterPro" id="IPR041711">
    <property type="entry name" value="Met-tRNA-FMT_N"/>
</dbReference>
<dbReference type="EMBL" id="JAIZPD010000007">
    <property type="protein sequence ID" value="KAH0961946.1"/>
    <property type="molecule type" value="Genomic_DNA"/>
</dbReference>
<dbReference type="Gene3D" id="3.40.50.12230">
    <property type="match status" value="1"/>
</dbReference>
<dbReference type="CDD" id="cd08646">
    <property type="entry name" value="FMT_core_Met-tRNA-FMT_N"/>
    <property type="match status" value="1"/>
</dbReference>
<evidence type="ECO:0000259" key="2">
    <source>
        <dbReference type="Pfam" id="PF00551"/>
    </source>
</evidence>
<feature type="domain" description="Formyl transferase N-terminal" evidence="2">
    <location>
        <begin position="42"/>
        <end position="225"/>
    </location>
</feature>
<comment type="caution">
    <text evidence="3">The sequence shown here is derived from an EMBL/GenBank/DDBJ whole genome shotgun (WGS) entry which is preliminary data.</text>
</comment>
<organism evidence="3 4">
    <name type="scientific">Hirsutella rhossiliensis</name>
    <dbReference type="NCBI Taxonomy" id="111463"/>
    <lineage>
        <taxon>Eukaryota</taxon>
        <taxon>Fungi</taxon>
        <taxon>Dikarya</taxon>
        <taxon>Ascomycota</taxon>
        <taxon>Pezizomycotina</taxon>
        <taxon>Sordariomycetes</taxon>
        <taxon>Hypocreomycetidae</taxon>
        <taxon>Hypocreales</taxon>
        <taxon>Ophiocordycipitaceae</taxon>
        <taxon>Hirsutella</taxon>
    </lineage>
</organism>
<dbReference type="InterPro" id="IPR036477">
    <property type="entry name" value="Formyl_transf_N_sf"/>
</dbReference>
<dbReference type="PANTHER" id="PTHR11138">
    <property type="entry name" value="METHIONYL-TRNA FORMYLTRANSFERASE"/>
    <property type="match status" value="1"/>
</dbReference>
<dbReference type="OrthoDB" id="10268103at2759"/>
<keyword evidence="3" id="KW-0808">Transferase</keyword>
<protein>
    <recommendedName>
        <fullName evidence="1">methionyl-tRNA formyltransferase</fullName>
        <ecNumber evidence="1">2.1.2.9</ecNumber>
    </recommendedName>
</protein>
<dbReference type="PANTHER" id="PTHR11138:SF5">
    <property type="entry name" value="METHIONYL-TRNA FORMYLTRANSFERASE, MITOCHONDRIAL"/>
    <property type="match status" value="1"/>
</dbReference>
<evidence type="ECO:0000313" key="4">
    <source>
        <dbReference type="Proteomes" id="UP000824596"/>
    </source>
</evidence>